<dbReference type="PANTHER" id="PTHR43791:SF46">
    <property type="entry name" value="MAJOR FACILITATOR SUPERFAMILY (MFS) PROFILE DOMAIN-CONTAINING PROTEIN-RELATED"/>
    <property type="match status" value="1"/>
</dbReference>
<keyword evidence="8" id="KW-1185">Reference proteome</keyword>
<feature type="transmembrane region" description="Helical" evidence="6">
    <location>
        <begin position="18"/>
        <end position="39"/>
    </location>
</feature>
<feature type="transmembrane region" description="Helical" evidence="6">
    <location>
        <begin position="81"/>
        <end position="103"/>
    </location>
</feature>
<evidence type="ECO:0000256" key="5">
    <source>
        <dbReference type="ARBA" id="ARBA00023136"/>
    </source>
</evidence>
<reference evidence="7 8" key="1">
    <citation type="journal article" date="2015" name="Genome Announc.">
        <title>Draft Genome Sequence and Gene Annotation of the Entomopathogenic Fungus Verticillium hemipterigenum.</title>
        <authorList>
            <person name="Horn F."/>
            <person name="Habel A."/>
            <person name="Scharf D.H."/>
            <person name="Dworschak J."/>
            <person name="Brakhage A.A."/>
            <person name="Guthke R."/>
            <person name="Hertweck C."/>
            <person name="Linde J."/>
        </authorList>
    </citation>
    <scope>NUCLEOTIDE SEQUENCE [LARGE SCALE GENOMIC DNA]</scope>
</reference>
<dbReference type="GO" id="GO:0022857">
    <property type="term" value="F:transmembrane transporter activity"/>
    <property type="evidence" value="ECO:0007669"/>
    <property type="project" value="InterPro"/>
</dbReference>
<keyword evidence="4 6" id="KW-1133">Transmembrane helix</keyword>
<evidence type="ECO:0000256" key="6">
    <source>
        <dbReference type="SAM" id="Phobius"/>
    </source>
</evidence>
<accession>A0A0A1SUY8</accession>
<dbReference type="InterPro" id="IPR011701">
    <property type="entry name" value="MFS"/>
</dbReference>
<name>A0A0A1SUY8_9HYPO</name>
<dbReference type="GO" id="GO:0016020">
    <property type="term" value="C:membrane"/>
    <property type="evidence" value="ECO:0007669"/>
    <property type="project" value="UniProtKB-SubCell"/>
</dbReference>
<gene>
    <name evidence="7" type="ORF">VHEMI04322</name>
</gene>
<dbReference type="PANTHER" id="PTHR43791">
    <property type="entry name" value="PERMEASE-RELATED"/>
    <property type="match status" value="1"/>
</dbReference>
<dbReference type="SUPFAM" id="SSF103473">
    <property type="entry name" value="MFS general substrate transporter"/>
    <property type="match status" value="1"/>
</dbReference>
<evidence type="ECO:0000256" key="4">
    <source>
        <dbReference type="ARBA" id="ARBA00022989"/>
    </source>
</evidence>
<feature type="transmembrane region" description="Helical" evidence="6">
    <location>
        <begin position="242"/>
        <end position="263"/>
    </location>
</feature>
<feature type="transmembrane region" description="Helical" evidence="6">
    <location>
        <begin position="48"/>
        <end position="69"/>
    </location>
</feature>
<keyword evidence="2" id="KW-0813">Transport</keyword>
<dbReference type="InterPro" id="IPR036259">
    <property type="entry name" value="MFS_trans_sf"/>
</dbReference>
<dbReference type="Proteomes" id="UP000039046">
    <property type="component" value="Unassembled WGS sequence"/>
</dbReference>
<dbReference type="OrthoDB" id="2985014at2759"/>
<evidence type="ECO:0000313" key="7">
    <source>
        <dbReference type="EMBL" id="CEJ87153.1"/>
    </source>
</evidence>
<protein>
    <recommendedName>
        <fullName evidence="9">Major facilitator superfamily (MFS) profile domain-containing protein</fullName>
    </recommendedName>
</protein>
<dbReference type="HOGENOM" id="CLU_001265_0_3_1"/>
<comment type="subcellular location">
    <subcellularLocation>
        <location evidence="1">Membrane</location>
        <topology evidence="1">Multi-pass membrane protein</topology>
    </subcellularLocation>
</comment>
<dbReference type="Gene3D" id="1.20.1250.20">
    <property type="entry name" value="MFS general substrate transporter like domains"/>
    <property type="match status" value="1"/>
</dbReference>
<dbReference type="EMBL" id="CDHN01000002">
    <property type="protein sequence ID" value="CEJ87153.1"/>
    <property type="molecule type" value="Genomic_DNA"/>
</dbReference>
<dbReference type="AlphaFoldDB" id="A0A0A1SUY8"/>
<evidence type="ECO:0008006" key="9">
    <source>
        <dbReference type="Google" id="ProtNLM"/>
    </source>
</evidence>
<keyword evidence="3 6" id="KW-0812">Transmembrane</keyword>
<evidence type="ECO:0000256" key="1">
    <source>
        <dbReference type="ARBA" id="ARBA00004141"/>
    </source>
</evidence>
<proteinExistence type="predicted"/>
<evidence type="ECO:0000313" key="8">
    <source>
        <dbReference type="Proteomes" id="UP000039046"/>
    </source>
</evidence>
<evidence type="ECO:0000256" key="2">
    <source>
        <dbReference type="ARBA" id="ARBA00022448"/>
    </source>
</evidence>
<dbReference type="Pfam" id="PF07690">
    <property type="entry name" value="MFS_1"/>
    <property type="match status" value="1"/>
</dbReference>
<evidence type="ECO:0000256" key="3">
    <source>
        <dbReference type="ARBA" id="ARBA00022692"/>
    </source>
</evidence>
<feature type="transmembrane region" description="Helical" evidence="6">
    <location>
        <begin position="210"/>
        <end position="230"/>
    </location>
</feature>
<organism evidence="7 8">
    <name type="scientific">[Torrubiella] hemipterigena</name>
    <dbReference type="NCBI Taxonomy" id="1531966"/>
    <lineage>
        <taxon>Eukaryota</taxon>
        <taxon>Fungi</taxon>
        <taxon>Dikarya</taxon>
        <taxon>Ascomycota</taxon>
        <taxon>Pezizomycotina</taxon>
        <taxon>Sordariomycetes</taxon>
        <taxon>Hypocreomycetidae</taxon>
        <taxon>Hypocreales</taxon>
        <taxon>Clavicipitaceae</taxon>
        <taxon>Clavicipitaceae incertae sedis</taxon>
        <taxon>'Torrubiella' clade</taxon>
    </lineage>
</organism>
<keyword evidence="5 6" id="KW-0472">Membrane</keyword>
<sequence>MVCQDLVTNYAGLLTTRFFLGVFEASMFPGSMYLISVWYSRDQIQSRFAIFSAFIMLASAGSGLLALGIAKMDGIGGKASWRWVFILEGIVMLFVGVAAFFVVCDFPDQAKWLTESERAFLQTHPKTEEKAKDTIIFRDLVDLFKKPHNYFMGFANCAMITQGYAFAYYTPSAIKTFGYSTIQIQLHSVPPYAAAIGWYLTNLNGRKEPAIGSGYLGSMGNLGGFFAPFIFSSDTKTQYRPGFIVCLTMSVVGLTGVTLYGFMMLRKRRRLLRNGEIGT</sequence>